<proteinExistence type="predicted"/>
<evidence type="ECO:0000256" key="5">
    <source>
        <dbReference type="ARBA" id="ARBA00022630"/>
    </source>
</evidence>
<dbReference type="GO" id="GO:0008531">
    <property type="term" value="F:riboflavin kinase activity"/>
    <property type="evidence" value="ECO:0007669"/>
    <property type="project" value="UniProtKB-EC"/>
</dbReference>
<evidence type="ECO:0000256" key="4">
    <source>
        <dbReference type="ARBA" id="ARBA00017394"/>
    </source>
</evidence>
<comment type="cofactor">
    <cofactor evidence="1">
        <name>Zn(2+)</name>
        <dbReference type="ChEBI" id="CHEBI:29105"/>
    </cofactor>
</comment>
<keyword evidence="19" id="KW-1185">Reference proteome</keyword>
<dbReference type="AlphaFoldDB" id="A0A3M7RNP4"/>
<protein>
    <recommendedName>
        <fullName evidence="4">Riboflavin kinase</fullName>
        <ecNumber evidence="3">2.7.1.26</ecNumber>
    </recommendedName>
    <alternativeName>
        <fullName evidence="16">ATP:riboflavin 5'-phosphotransferase</fullName>
    </alternativeName>
    <alternativeName>
        <fullName evidence="13">Flavokinase</fullName>
    </alternativeName>
</protein>
<dbReference type="GO" id="GO:0005739">
    <property type="term" value="C:mitochondrion"/>
    <property type="evidence" value="ECO:0007669"/>
    <property type="project" value="TreeGrafter"/>
</dbReference>
<dbReference type="PANTHER" id="PTHR22749">
    <property type="entry name" value="RIBOFLAVIN KINASE/FMN ADENYLYLTRANSFERASE"/>
    <property type="match status" value="1"/>
</dbReference>
<evidence type="ECO:0000256" key="3">
    <source>
        <dbReference type="ARBA" id="ARBA00012105"/>
    </source>
</evidence>
<comment type="function">
    <text evidence="15">Catalyzes the phosphorylation of riboflavin (vitamin B2) to form flavin-mononucleotide (FMN), hence rate-limiting enzyme in the synthesis of FAD. Essential for TNF-induced reactive oxygen species (ROS) production. Through its interaction with both TNFRSF1A and CYBA, physically and functionally couples TNFRSF1A to NADPH oxidase. TNF-activation of RFK may enhance the incorporation of FAD in NADPH oxidase, a critical step for the assembly and activation of NADPH oxidase.</text>
</comment>
<evidence type="ECO:0000259" key="17">
    <source>
        <dbReference type="SMART" id="SM00904"/>
    </source>
</evidence>
<dbReference type="EC" id="2.7.1.26" evidence="3"/>
<dbReference type="Proteomes" id="UP000276133">
    <property type="component" value="Unassembled WGS sequence"/>
</dbReference>
<evidence type="ECO:0000256" key="14">
    <source>
        <dbReference type="ARBA" id="ARBA00050912"/>
    </source>
</evidence>
<comment type="caution">
    <text evidence="18">The sequence shown here is derived from an EMBL/GenBank/DDBJ whole genome shotgun (WGS) entry which is preliminary data.</text>
</comment>
<dbReference type="GO" id="GO:0046872">
    <property type="term" value="F:metal ion binding"/>
    <property type="evidence" value="ECO:0007669"/>
    <property type="project" value="UniProtKB-KW"/>
</dbReference>
<evidence type="ECO:0000256" key="11">
    <source>
        <dbReference type="ARBA" id="ARBA00022833"/>
    </source>
</evidence>
<feature type="domain" description="Riboflavin kinase" evidence="17">
    <location>
        <begin position="20"/>
        <end position="149"/>
    </location>
</feature>
<comment type="pathway">
    <text evidence="2">Cofactor biosynthesis; FMN biosynthesis; FMN from riboflavin (ATP route): step 1/1.</text>
</comment>
<name>A0A3M7RNP4_BRAPC</name>
<reference evidence="18 19" key="1">
    <citation type="journal article" date="2018" name="Sci. Rep.">
        <title>Genomic signatures of local adaptation to the degree of environmental predictability in rotifers.</title>
        <authorList>
            <person name="Franch-Gras L."/>
            <person name="Hahn C."/>
            <person name="Garcia-Roger E.M."/>
            <person name="Carmona M.J."/>
            <person name="Serra M."/>
            <person name="Gomez A."/>
        </authorList>
    </citation>
    <scope>NUCLEOTIDE SEQUENCE [LARGE SCALE GENOMIC DNA]</scope>
    <source>
        <strain evidence="18">HYR1</strain>
    </source>
</reference>
<dbReference type="GO" id="GO:0009398">
    <property type="term" value="P:FMN biosynthetic process"/>
    <property type="evidence" value="ECO:0007669"/>
    <property type="project" value="UniProtKB-UniPathway"/>
</dbReference>
<dbReference type="Pfam" id="PF01687">
    <property type="entry name" value="Flavokinase"/>
    <property type="match status" value="1"/>
</dbReference>
<evidence type="ECO:0000256" key="13">
    <source>
        <dbReference type="ARBA" id="ARBA00029789"/>
    </source>
</evidence>
<comment type="catalytic activity">
    <reaction evidence="14">
        <text>riboflavin + ATP = FMN + ADP + H(+)</text>
        <dbReference type="Rhea" id="RHEA:14357"/>
        <dbReference type="ChEBI" id="CHEBI:15378"/>
        <dbReference type="ChEBI" id="CHEBI:30616"/>
        <dbReference type="ChEBI" id="CHEBI:57986"/>
        <dbReference type="ChEBI" id="CHEBI:58210"/>
        <dbReference type="ChEBI" id="CHEBI:456216"/>
        <dbReference type="EC" id="2.7.1.26"/>
    </reaction>
    <physiologicalReaction direction="left-to-right" evidence="14">
        <dbReference type="Rhea" id="RHEA:14358"/>
    </physiologicalReaction>
</comment>
<evidence type="ECO:0000256" key="15">
    <source>
        <dbReference type="ARBA" id="ARBA00054097"/>
    </source>
</evidence>
<keyword evidence="8" id="KW-0479">Metal-binding</keyword>
<keyword evidence="6" id="KW-0288">FMN</keyword>
<evidence type="ECO:0000256" key="2">
    <source>
        <dbReference type="ARBA" id="ARBA00005201"/>
    </source>
</evidence>
<keyword evidence="10 18" id="KW-0418">Kinase</keyword>
<dbReference type="STRING" id="10195.A0A3M7RNP4"/>
<evidence type="ECO:0000256" key="1">
    <source>
        <dbReference type="ARBA" id="ARBA00001947"/>
    </source>
</evidence>
<dbReference type="SMART" id="SM00904">
    <property type="entry name" value="Flavokinase"/>
    <property type="match status" value="1"/>
</dbReference>
<dbReference type="InterPro" id="IPR023468">
    <property type="entry name" value="Riboflavin_kinase"/>
</dbReference>
<keyword evidence="7 18" id="KW-0808">Transferase</keyword>
<evidence type="ECO:0000313" key="19">
    <source>
        <dbReference type="Proteomes" id="UP000276133"/>
    </source>
</evidence>
<evidence type="ECO:0000256" key="8">
    <source>
        <dbReference type="ARBA" id="ARBA00022723"/>
    </source>
</evidence>
<dbReference type="EMBL" id="REGN01002970">
    <property type="protein sequence ID" value="RNA25154.1"/>
    <property type="molecule type" value="Genomic_DNA"/>
</dbReference>
<sequence>MPGSCDEMTSFVSNQNDTDMRFPYFATGEVVKGFGRGSKQLGIPTANYPENVVEKLPSGFDNGVYYGWAKVDDGPVHKMVMSIGNNPYYNNEKKTMETYVINDFDQDFYGSNLKTVMLGFIRPMTSFNSIDDLIKAMKKDISDANELLDKPNNSVYKSHNFFKTPQVKL</sequence>
<dbReference type="FunFam" id="2.40.30.30:FF:000002">
    <property type="entry name" value="Riboflavin kinase, putative"/>
    <property type="match status" value="1"/>
</dbReference>
<evidence type="ECO:0000256" key="12">
    <source>
        <dbReference type="ARBA" id="ARBA00022840"/>
    </source>
</evidence>
<dbReference type="InterPro" id="IPR023465">
    <property type="entry name" value="Riboflavin_kinase_dom_sf"/>
</dbReference>
<gene>
    <name evidence="18" type="ORF">BpHYR1_003786</name>
</gene>
<keyword evidence="9" id="KW-0547">Nucleotide-binding</keyword>
<keyword evidence="12" id="KW-0067">ATP-binding</keyword>
<evidence type="ECO:0000313" key="18">
    <source>
        <dbReference type="EMBL" id="RNA25154.1"/>
    </source>
</evidence>
<dbReference type="Gene3D" id="2.40.30.30">
    <property type="entry name" value="Riboflavin kinase-like"/>
    <property type="match status" value="1"/>
</dbReference>
<dbReference type="GO" id="GO:0009231">
    <property type="term" value="P:riboflavin biosynthetic process"/>
    <property type="evidence" value="ECO:0007669"/>
    <property type="project" value="InterPro"/>
</dbReference>
<evidence type="ECO:0000256" key="9">
    <source>
        <dbReference type="ARBA" id="ARBA00022741"/>
    </source>
</evidence>
<evidence type="ECO:0000256" key="16">
    <source>
        <dbReference type="ARBA" id="ARBA00077632"/>
    </source>
</evidence>
<dbReference type="SUPFAM" id="SSF82114">
    <property type="entry name" value="Riboflavin kinase-like"/>
    <property type="match status" value="1"/>
</dbReference>
<evidence type="ECO:0000256" key="10">
    <source>
        <dbReference type="ARBA" id="ARBA00022777"/>
    </source>
</evidence>
<keyword evidence="11" id="KW-0862">Zinc</keyword>
<keyword evidence="5" id="KW-0285">Flavoprotein</keyword>
<evidence type="ECO:0000256" key="6">
    <source>
        <dbReference type="ARBA" id="ARBA00022643"/>
    </source>
</evidence>
<dbReference type="GO" id="GO:0005524">
    <property type="term" value="F:ATP binding"/>
    <property type="evidence" value="ECO:0007669"/>
    <property type="project" value="UniProtKB-KW"/>
</dbReference>
<dbReference type="OrthoDB" id="276388at2759"/>
<dbReference type="PANTHER" id="PTHR22749:SF6">
    <property type="entry name" value="RIBOFLAVIN KINASE"/>
    <property type="match status" value="1"/>
</dbReference>
<dbReference type="UniPathway" id="UPA00276">
    <property type="reaction ID" value="UER00406"/>
</dbReference>
<organism evidence="18 19">
    <name type="scientific">Brachionus plicatilis</name>
    <name type="common">Marine rotifer</name>
    <name type="synonym">Brachionus muelleri</name>
    <dbReference type="NCBI Taxonomy" id="10195"/>
    <lineage>
        <taxon>Eukaryota</taxon>
        <taxon>Metazoa</taxon>
        <taxon>Spiralia</taxon>
        <taxon>Gnathifera</taxon>
        <taxon>Rotifera</taxon>
        <taxon>Eurotatoria</taxon>
        <taxon>Monogononta</taxon>
        <taxon>Pseudotrocha</taxon>
        <taxon>Ploima</taxon>
        <taxon>Brachionidae</taxon>
        <taxon>Brachionus</taxon>
    </lineage>
</organism>
<dbReference type="InterPro" id="IPR015865">
    <property type="entry name" value="Riboflavin_kinase_bac/euk"/>
</dbReference>
<evidence type="ECO:0000256" key="7">
    <source>
        <dbReference type="ARBA" id="ARBA00022679"/>
    </source>
</evidence>
<accession>A0A3M7RNP4</accession>